<protein>
    <submittedName>
        <fullName evidence="1">Uncharacterized protein</fullName>
    </submittedName>
</protein>
<evidence type="ECO:0000313" key="1">
    <source>
        <dbReference type="EMBL" id="JAD92133.1"/>
    </source>
</evidence>
<reference evidence="1" key="1">
    <citation type="submission" date="2014-09" db="EMBL/GenBank/DDBJ databases">
        <authorList>
            <person name="Magalhaes I.L.F."/>
            <person name="Oliveira U."/>
            <person name="Santos F.R."/>
            <person name="Vidigal T.H.D.A."/>
            <person name="Brescovit A.D."/>
            <person name="Santos A.J."/>
        </authorList>
    </citation>
    <scope>NUCLEOTIDE SEQUENCE</scope>
    <source>
        <tissue evidence="1">Shoot tissue taken approximately 20 cm above the soil surface</tissue>
    </source>
</reference>
<name>A0A0A9DZL0_ARUDO</name>
<organism evidence="1">
    <name type="scientific">Arundo donax</name>
    <name type="common">Giant reed</name>
    <name type="synonym">Donax arundinaceus</name>
    <dbReference type="NCBI Taxonomy" id="35708"/>
    <lineage>
        <taxon>Eukaryota</taxon>
        <taxon>Viridiplantae</taxon>
        <taxon>Streptophyta</taxon>
        <taxon>Embryophyta</taxon>
        <taxon>Tracheophyta</taxon>
        <taxon>Spermatophyta</taxon>
        <taxon>Magnoliopsida</taxon>
        <taxon>Liliopsida</taxon>
        <taxon>Poales</taxon>
        <taxon>Poaceae</taxon>
        <taxon>PACMAD clade</taxon>
        <taxon>Arundinoideae</taxon>
        <taxon>Arundineae</taxon>
        <taxon>Arundo</taxon>
    </lineage>
</organism>
<dbReference type="EMBL" id="GBRH01205762">
    <property type="protein sequence ID" value="JAD92133.1"/>
    <property type="molecule type" value="Transcribed_RNA"/>
</dbReference>
<sequence length="36" mass="4315">MKHLYFNQLQIECFLNFITFLASLYTNLMTELLSIT</sequence>
<reference evidence="1" key="2">
    <citation type="journal article" date="2015" name="Data Brief">
        <title>Shoot transcriptome of the giant reed, Arundo donax.</title>
        <authorList>
            <person name="Barrero R.A."/>
            <person name="Guerrero F.D."/>
            <person name="Moolhuijzen P."/>
            <person name="Goolsby J.A."/>
            <person name="Tidwell J."/>
            <person name="Bellgard S.E."/>
            <person name="Bellgard M.I."/>
        </authorList>
    </citation>
    <scope>NUCLEOTIDE SEQUENCE</scope>
    <source>
        <tissue evidence="1">Shoot tissue taken approximately 20 cm above the soil surface</tissue>
    </source>
</reference>
<dbReference type="AlphaFoldDB" id="A0A0A9DZL0"/>
<proteinExistence type="predicted"/>
<accession>A0A0A9DZL0</accession>